<sequence length="335" mass="36308">MSDFPAVIVGAGQAGLATAYYLRKLGIEPVLLDNQLGPGGAWQQYWESLTLFSSAGFSNLPGMPMPAYDGFPPRDHVIDYFTAWEERYKFDIRRPVNVSKVDHNGELFEVTAGVVSSGQKQVYTADNVVMATGNWSSPFVPAVPGSITGQMWHSANYPGKDTFRGTRVAVVGGANSGAQIAAELTEVADVIWLTTHEPRWMPDDVDGSVLFKRNRERYLAISRGEADPGGVENLGDIVMVPPVLRARNEGRLKATPMVDSLDELDVDHLIWCTGFRPSVGPVRHLLNGYAPKVEGLYLIGFSQANGPGADTIMGVSPFAKQAASSISKRLNHSGE</sequence>
<name>A0ABY8VDM3_9CORY</name>
<proteinExistence type="predicted"/>
<dbReference type="Gene3D" id="3.50.50.60">
    <property type="entry name" value="FAD/NAD(P)-binding domain"/>
    <property type="match status" value="1"/>
</dbReference>
<gene>
    <name evidence="2" type="ORF">QP027_11030</name>
</gene>
<accession>A0ABY8VDM3</accession>
<evidence type="ECO:0000313" key="2">
    <source>
        <dbReference type="EMBL" id="WIM67603.1"/>
    </source>
</evidence>
<organism evidence="2 3">
    <name type="scientific">Corynebacterium breve</name>
    <dbReference type="NCBI Taxonomy" id="3049799"/>
    <lineage>
        <taxon>Bacteria</taxon>
        <taxon>Bacillati</taxon>
        <taxon>Actinomycetota</taxon>
        <taxon>Actinomycetes</taxon>
        <taxon>Mycobacteriales</taxon>
        <taxon>Corynebacteriaceae</taxon>
        <taxon>Corynebacterium</taxon>
    </lineage>
</organism>
<dbReference type="PRINTS" id="PR00469">
    <property type="entry name" value="PNDRDTASEII"/>
</dbReference>
<dbReference type="PANTHER" id="PTHR43539">
    <property type="entry name" value="FLAVIN-BINDING MONOOXYGENASE-LIKE PROTEIN (AFU_ORTHOLOGUE AFUA_4G09220)"/>
    <property type="match status" value="1"/>
</dbReference>
<keyword evidence="1" id="KW-0560">Oxidoreductase</keyword>
<dbReference type="PRINTS" id="PR00368">
    <property type="entry name" value="FADPNR"/>
</dbReference>
<dbReference type="InterPro" id="IPR036188">
    <property type="entry name" value="FAD/NAD-bd_sf"/>
</dbReference>
<dbReference type="InterPro" id="IPR050982">
    <property type="entry name" value="Auxin_biosynth/cation_transpt"/>
</dbReference>
<dbReference type="PANTHER" id="PTHR43539:SF78">
    <property type="entry name" value="FLAVIN-CONTAINING MONOOXYGENASE"/>
    <property type="match status" value="1"/>
</dbReference>
<dbReference type="Pfam" id="PF13738">
    <property type="entry name" value="Pyr_redox_3"/>
    <property type="match status" value="1"/>
</dbReference>
<evidence type="ECO:0000256" key="1">
    <source>
        <dbReference type="ARBA" id="ARBA00023002"/>
    </source>
</evidence>
<protein>
    <submittedName>
        <fullName evidence="2">NAD(P)-binding domain-containing protein</fullName>
    </submittedName>
</protein>
<reference evidence="2 3" key="1">
    <citation type="submission" date="2023-05" db="EMBL/GenBank/DDBJ databases">
        <title>Corynebacterium suedekumii sp. nov. and Corynebacterium breve sp. nov. isolated from raw cow's milk.</title>
        <authorList>
            <person name="Baer M.K."/>
            <person name="Mehl L."/>
            <person name="Hellmuth R."/>
            <person name="Marke G."/>
            <person name="Lipski A."/>
        </authorList>
    </citation>
    <scope>NUCLEOTIDE SEQUENCE [LARGE SCALE GENOMIC DNA]</scope>
    <source>
        <strain evidence="2 3">R4</strain>
    </source>
</reference>
<dbReference type="SUPFAM" id="SSF51905">
    <property type="entry name" value="FAD/NAD(P)-binding domain"/>
    <property type="match status" value="1"/>
</dbReference>
<dbReference type="RefSeq" id="WP_284824813.1">
    <property type="nucleotide sequence ID" value="NZ_CP126969.1"/>
</dbReference>
<dbReference type="Proteomes" id="UP001225598">
    <property type="component" value="Chromosome"/>
</dbReference>
<dbReference type="EMBL" id="CP126969">
    <property type="protein sequence ID" value="WIM67603.1"/>
    <property type="molecule type" value="Genomic_DNA"/>
</dbReference>
<keyword evidence="3" id="KW-1185">Reference proteome</keyword>
<evidence type="ECO:0000313" key="3">
    <source>
        <dbReference type="Proteomes" id="UP001225598"/>
    </source>
</evidence>